<dbReference type="Gene3D" id="1.10.10.10">
    <property type="entry name" value="Winged helix-like DNA-binding domain superfamily/Winged helix DNA-binding domain"/>
    <property type="match status" value="1"/>
</dbReference>
<gene>
    <name evidence="6" type="ORF">ABNW52_14390</name>
</gene>
<dbReference type="PANTHER" id="PTHR30346:SF17">
    <property type="entry name" value="LYSR FAMILY TRANSCRIPTIONAL REGULATOR"/>
    <property type="match status" value="1"/>
</dbReference>
<dbReference type="EMBL" id="JBEFLD010000007">
    <property type="protein sequence ID" value="MEQ6291804.1"/>
    <property type="molecule type" value="Genomic_DNA"/>
</dbReference>
<dbReference type="CDD" id="cd08414">
    <property type="entry name" value="PBP2_LTTR_aromatics_like"/>
    <property type="match status" value="1"/>
</dbReference>
<dbReference type="InterPro" id="IPR036388">
    <property type="entry name" value="WH-like_DNA-bd_sf"/>
</dbReference>
<proteinExistence type="inferred from homology"/>
<dbReference type="InterPro" id="IPR005119">
    <property type="entry name" value="LysR_subst-bd"/>
</dbReference>
<comment type="caution">
    <text evidence="6">The sequence shown here is derived from an EMBL/GenBank/DDBJ whole genome shotgun (WGS) entry which is preliminary data.</text>
</comment>
<dbReference type="InterPro" id="IPR000847">
    <property type="entry name" value="LysR_HTH_N"/>
</dbReference>
<dbReference type="PROSITE" id="PS50931">
    <property type="entry name" value="HTH_LYSR"/>
    <property type="match status" value="1"/>
</dbReference>
<keyword evidence="4" id="KW-0804">Transcription</keyword>
<keyword evidence="2" id="KW-0805">Transcription regulation</keyword>
<keyword evidence="7" id="KW-1185">Reference proteome</keyword>
<dbReference type="PANTHER" id="PTHR30346">
    <property type="entry name" value="TRANSCRIPTIONAL DUAL REGULATOR HCAR-RELATED"/>
    <property type="match status" value="1"/>
</dbReference>
<evidence type="ECO:0000256" key="2">
    <source>
        <dbReference type="ARBA" id="ARBA00023015"/>
    </source>
</evidence>
<evidence type="ECO:0000256" key="1">
    <source>
        <dbReference type="ARBA" id="ARBA00009437"/>
    </source>
</evidence>
<reference evidence="6" key="1">
    <citation type="submission" date="2024-06" db="EMBL/GenBank/DDBJ databases">
        <title>Genome sequence of Vogesella sp. MAHUQ-64.</title>
        <authorList>
            <person name="Huq M.A."/>
        </authorList>
    </citation>
    <scope>NUCLEOTIDE SEQUENCE</scope>
    <source>
        <strain evidence="6">MAHUQ-64</strain>
    </source>
</reference>
<dbReference type="SUPFAM" id="SSF46785">
    <property type="entry name" value="Winged helix' DNA-binding domain"/>
    <property type="match status" value="1"/>
</dbReference>
<protein>
    <submittedName>
        <fullName evidence="6">LysR substrate-binding domain-containing protein</fullName>
    </submittedName>
</protein>
<dbReference type="Pfam" id="PF03466">
    <property type="entry name" value="LysR_substrate"/>
    <property type="match status" value="1"/>
</dbReference>
<dbReference type="Pfam" id="PF00126">
    <property type="entry name" value="HTH_1"/>
    <property type="match status" value="1"/>
</dbReference>
<dbReference type="Proteomes" id="UP001433638">
    <property type="component" value="Unassembled WGS sequence"/>
</dbReference>
<sequence>MELRHLRYFVAVAEELHFTRAAERLHIAQPPLSQQIRALEQELGVQLLERHQRAVRLTTAGERFLLRARALLEDARLAADEARRAARGEIGELRIGFTSSLPLMAVLPATLQQFRASHPDVTLHFHEQFTREQFQLLRQRKLDVGVVRFNRDEDTPGLEVREVKRDRLSVVLPAGHRLAARDSVSLAELAGERVIGYPAGNGNWLNARLHSLARQSGFDWQVHQLAGEATTQIGLVAAGLGIAVLPTPLQCVHLPNIHYLPLNDADAYMTLAVAWRQHDSSPLVAAFVSTLLGVGQQHGTAAA</sequence>
<keyword evidence="3" id="KW-0238">DNA-binding</keyword>
<comment type="similarity">
    <text evidence="1">Belongs to the LysR transcriptional regulatory family.</text>
</comment>
<evidence type="ECO:0000256" key="3">
    <source>
        <dbReference type="ARBA" id="ARBA00023125"/>
    </source>
</evidence>
<dbReference type="RefSeq" id="WP_349589162.1">
    <property type="nucleotide sequence ID" value="NZ_JBEFLD010000007.1"/>
</dbReference>
<dbReference type="Gene3D" id="3.40.190.10">
    <property type="entry name" value="Periplasmic binding protein-like II"/>
    <property type="match status" value="2"/>
</dbReference>
<dbReference type="InterPro" id="IPR036390">
    <property type="entry name" value="WH_DNA-bd_sf"/>
</dbReference>
<dbReference type="SUPFAM" id="SSF53850">
    <property type="entry name" value="Periplasmic binding protein-like II"/>
    <property type="match status" value="1"/>
</dbReference>
<evidence type="ECO:0000313" key="7">
    <source>
        <dbReference type="Proteomes" id="UP001433638"/>
    </source>
</evidence>
<evidence type="ECO:0000313" key="6">
    <source>
        <dbReference type="EMBL" id="MEQ6291804.1"/>
    </source>
</evidence>
<name>A0ABV1M6F8_9NEIS</name>
<evidence type="ECO:0000256" key="4">
    <source>
        <dbReference type="ARBA" id="ARBA00023163"/>
    </source>
</evidence>
<dbReference type="PRINTS" id="PR00039">
    <property type="entry name" value="HTHLYSR"/>
</dbReference>
<accession>A0ABV1M6F8</accession>
<evidence type="ECO:0000259" key="5">
    <source>
        <dbReference type="PROSITE" id="PS50931"/>
    </source>
</evidence>
<organism evidence="6 7">
    <name type="scientific">Vogesella oryzagri</name>
    <dbReference type="NCBI Taxonomy" id="3160864"/>
    <lineage>
        <taxon>Bacteria</taxon>
        <taxon>Pseudomonadati</taxon>
        <taxon>Pseudomonadota</taxon>
        <taxon>Betaproteobacteria</taxon>
        <taxon>Neisseriales</taxon>
        <taxon>Chromobacteriaceae</taxon>
        <taxon>Vogesella</taxon>
    </lineage>
</organism>
<feature type="domain" description="HTH lysR-type" evidence="5">
    <location>
        <begin position="1"/>
        <end position="58"/>
    </location>
</feature>